<dbReference type="AlphaFoldDB" id="A0A918WNV4"/>
<dbReference type="InterPro" id="IPR025196">
    <property type="entry name" value="DUF4126"/>
</dbReference>
<comment type="caution">
    <text evidence="3">The sequence shown here is derived from an EMBL/GenBank/DDBJ whole genome shotgun (WGS) entry which is preliminary data.</text>
</comment>
<accession>A0A918WNV4</accession>
<keyword evidence="1" id="KW-0472">Membrane</keyword>
<dbReference type="RefSeq" id="WP_189571431.1">
    <property type="nucleotide sequence ID" value="NZ_BMXI01000013.1"/>
</dbReference>
<gene>
    <name evidence="3" type="ORF">GCM10007100_29500</name>
</gene>
<reference evidence="3" key="1">
    <citation type="journal article" date="2014" name="Int. J. Syst. Evol. Microbiol.">
        <title>Complete genome sequence of Corynebacterium casei LMG S-19264T (=DSM 44701T), isolated from a smear-ripened cheese.</title>
        <authorList>
            <consortium name="US DOE Joint Genome Institute (JGI-PGF)"/>
            <person name="Walter F."/>
            <person name="Albersmeier A."/>
            <person name="Kalinowski J."/>
            <person name="Ruckert C."/>
        </authorList>
    </citation>
    <scope>NUCLEOTIDE SEQUENCE</scope>
    <source>
        <strain evidence="3">KCTC 12988</strain>
    </source>
</reference>
<proteinExistence type="predicted"/>
<dbReference type="Pfam" id="PF13548">
    <property type="entry name" value="DUF4126"/>
    <property type="match status" value="1"/>
</dbReference>
<reference evidence="3" key="2">
    <citation type="submission" date="2020-09" db="EMBL/GenBank/DDBJ databases">
        <authorList>
            <person name="Sun Q."/>
            <person name="Kim S."/>
        </authorList>
    </citation>
    <scope>NUCLEOTIDE SEQUENCE</scope>
    <source>
        <strain evidence="3">KCTC 12988</strain>
    </source>
</reference>
<feature type="transmembrane region" description="Helical" evidence="1">
    <location>
        <begin position="52"/>
        <end position="68"/>
    </location>
</feature>
<keyword evidence="1" id="KW-0812">Transmembrane</keyword>
<protein>
    <recommendedName>
        <fullName evidence="2">DUF4126 domain-containing protein</fullName>
    </recommendedName>
</protein>
<dbReference type="Proteomes" id="UP000644507">
    <property type="component" value="Unassembled WGS sequence"/>
</dbReference>
<evidence type="ECO:0000313" key="3">
    <source>
        <dbReference type="EMBL" id="GHC60302.1"/>
    </source>
</evidence>
<name>A0A918WNV4_9BACT</name>
<sequence>MEILEQLGVALGFATLAGINLYLTTFIAGLAIRFDWLSLASKYEQLEVLADPWIIGVSGVLFAIEFFADKIPWVDSTWDVLHTIVRPVGGVLLALAALGQLDPTVSVIAALLAGGTSLTTHLAKAGGRLFLNLSPEPVSNMTASVAEDGLVLGGLGLMAFAPIPALFVFLIIVLIAGWIVWKTSALIQKAWRKFRRKPALEA</sequence>
<feature type="transmembrane region" description="Helical" evidence="1">
    <location>
        <begin position="167"/>
        <end position="187"/>
    </location>
</feature>
<organism evidence="3 4">
    <name type="scientific">Roseibacillus persicicus</name>
    <dbReference type="NCBI Taxonomy" id="454148"/>
    <lineage>
        <taxon>Bacteria</taxon>
        <taxon>Pseudomonadati</taxon>
        <taxon>Verrucomicrobiota</taxon>
        <taxon>Verrucomicrobiia</taxon>
        <taxon>Verrucomicrobiales</taxon>
        <taxon>Verrucomicrobiaceae</taxon>
        <taxon>Roseibacillus</taxon>
    </lineage>
</organism>
<evidence type="ECO:0000256" key="1">
    <source>
        <dbReference type="SAM" id="Phobius"/>
    </source>
</evidence>
<dbReference type="EMBL" id="BMXI01000013">
    <property type="protein sequence ID" value="GHC60302.1"/>
    <property type="molecule type" value="Genomic_DNA"/>
</dbReference>
<evidence type="ECO:0000313" key="4">
    <source>
        <dbReference type="Proteomes" id="UP000644507"/>
    </source>
</evidence>
<keyword evidence="1" id="KW-1133">Transmembrane helix</keyword>
<feature type="transmembrane region" description="Helical" evidence="1">
    <location>
        <begin position="7"/>
        <end position="32"/>
    </location>
</feature>
<keyword evidence="4" id="KW-1185">Reference proteome</keyword>
<feature type="domain" description="DUF4126" evidence="2">
    <location>
        <begin position="8"/>
        <end position="181"/>
    </location>
</feature>
<evidence type="ECO:0000259" key="2">
    <source>
        <dbReference type="Pfam" id="PF13548"/>
    </source>
</evidence>